<name>A0A0S3R212_PHAAN</name>
<dbReference type="Proteomes" id="UP000291084">
    <property type="component" value="Chromosome 1"/>
</dbReference>
<dbReference type="EMBL" id="AP015034">
    <property type="protein sequence ID" value="BAT74574.1"/>
    <property type="molecule type" value="Genomic_DNA"/>
</dbReference>
<evidence type="ECO:0000256" key="1">
    <source>
        <dbReference type="SAM" id="MobiDB-lite"/>
    </source>
</evidence>
<sequence length="86" mass="8970">MTNAGNHLDSTTASAASDPAATGASMVRLCSRRCNSHLPSPASTSCCSHRVRVLALRRALSTIIAWPPLSNLCLGAGNWFLLSSMG</sequence>
<feature type="region of interest" description="Disordered" evidence="1">
    <location>
        <begin position="1"/>
        <end position="21"/>
    </location>
</feature>
<accession>A0A0S3R212</accession>
<proteinExistence type="predicted"/>
<protein>
    <submittedName>
        <fullName evidence="2">Uncharacterized protein</fullName>
    </submittedName>
</protein>
<keyword evidence="3" id="KW-1185">Reference proteome</keyword>
<gene>
    <name evidence="2" type="primary">Vigan.01G227200</name>
    <name evidence="2" type="ORF">VIGAN_01227200</name>
</gene>
<organism evidence="2 3">
    <name type="scientific">Vigna angularis var. angularis</name>
    <dbReference type="NCBI Taxonomy" id="157739"/>
    <lineage>
        <taxon>Eukaryota</taxon>
        <taxon>Viridiplantae</taxon>
        <taxon>Streptophyta</taxon>
        <taxon>Embryophyta</taxon>
        <taxon>Tracheophyta</taxon>
        <taxon>Spermatophyta</taxon>
        <taxon>Magnoliopsida</taxon>
        <taxon>eudicotyledons</taxon>
        <taxon>Gunneridae</taxon>
        <taxon>Pentapetalae</taxon>
        <taxon>rosids</taxon>
        <taxon>fabids</taxon>
        <taxon>Fabales</taxon>
        <taxon>Fabaceae</taxon>
        <taxon>Papilionoideae</taxon>
        <taxon>50 kb inversion clade</taxon>
        <taxon>NPAAA clade</taxon>
        <taxon>indigoferoid/millettioid clade</taxon>
        <taxon>Phaseoleae</taxon>
        <taxon>Vigna</taxon>
    </lineage>
</organism>
<reference evidence="2 3" key="1">
    <citation type="journal article" date="2015" name="Sci. Rep.">
        <title>The power of single molecule real-time sequencing technology in the de novo assembly of a eukaryotic genome.</title>
        <authorList>
            <person name="Sakai H."/>
            <person name="Naito K."/>
            <person name="Ogiso-Tanaka E."/>
            <person name="Takahashi Y."/>
            <person name="Iseki K."/>
            <person name="Muto C."/>
            <person name="Satou K."/>
            <person name="Teruya K."/>
            <person name="Shiroma A."/>
            <person name="Shimoji M."/>
            <person name="Hirano T."/>
            <person name="Itoh T."/>
            <person name="Kaga A."/>
            <person name="Tomooka N."/>
        </authorList>
    </citation>
    <scope>NUCLEOTIDE SEQUENCE [LARGE SCALE GENOMIC DNA]</scope>
    <source>
        <strain evidence="3">cv. Shumari</strain>
    </source>
</reference>
<evidence type="ECO:0000313" key="3">
    <source>
        <dbReference type="Proteomes" id="UP000291084"/>
    </source>
</evidence>
<evidence type="ECO:0000313" key="2">
    <source>
        <dbReference type="EMBL" id="BAT74574.1"/>
    </source>
</evidence>
<dbReference type="AlphaFoldDB" id="A0A0S3R212"/>
<feature type="compositionally biased region" description="Low complexity" evidence="1">
    <location>
        <begin position="10"/>
        <end position="21"/>
    </location>
</feature>